<dbReference type="SUPFAM" id="SSF55961">
    <property type="entry name" value="Bet v1-like"/>
    <property type="match status" value="1"/>
</dbReference>
<organism evidence="2 3">
    <name type="scientific">Sphaerotilus uruguayifluvii</name>
    <dbReference type="NCBI Taxonomy" id="2735897"/>
    <lineage>
        <taxon>Bacteria</taxon>
        <taxon>Pseudomonadati</taxon>
        <taxon>Pseudomonadota</taxon>
        <taxon>Betaproteobacteria</taxon>
        <taxon>Burkholderiales</taxon>
        <taxon>Sphaerotilaceae</taxon>
        <taxon>Sphaerotilus</taxon>
    </lineage>
</organism>
<keyword evidence="3" id="KW-1185">Reference proteome</keyword>
<dbReference type="EMBL" id="JABSNM010000002">
    <property type="protein sequence ID" value="NRT54929.1"/>
    <property type="molecule type" value="Genomic_DNA"/>
</dbReference>
<dbReference type="Pfam" id="PF10604">
    <property type="entry name" value="Polyketide_cyc2"/>
    <property type="match status" value="1"/>
</dbReference>
<dbReference type="Proteomes" id="UP001516061">
    <property type="component" value="Unassembled WGS sequence"/>
</dbReference>
<dbReference type="InterPro" id="IPR019587">
    <property type="entry name" value="Polyketide_cyclase/dehydratase"/>
</dbReference>
<gene>
    <name evidence="2" type="ORF">HNQ01_000639</name>
</gene>
<dbReference type="PANTHER" id="PTHR39332">
    <property type="entry name" value="BLL4707 PROTEIN"/>
    <property type="match status" value="1"/>
</dbReference>
<evidence type="ECO:0000313" key="2">
    <source>
        <dbReference type="EMBL" id="NRT54929.1"/>
    </source>
</evidence>
<name>A0ABX2FYM5_9BURK</name>
<protein>
    <submittedName>
        <fullName evidence="2">MxaD protein</fullName>
    </submittedName>
</protein>
<evidence type="ECO:0000256" key="1">
    <source>
        <dbReference type="SAM" id="SignalP"/>
    </source>
</evidence>
<comment type="caution">
    <text evidence="2">The sequence shown here is derived from an EMBL/GenBank/DDBJ whole genome shotgun (WGS) entry which is preliminary data.</text>
</comment>
<accession>A0ABX2FYM5</accession>
<evidence type="ECO:0000313" key="3">
    <source>
        <dbReference type="Proteomes" id="UP001516061"/>
    </source>
</evidence>
<dbReference type="InterPro" id="IPR023393">
    <property type="entry name" value="START-like_dom_sf"/>
</dbReference>
<dbReference type="CDD" id="cd07821">
    <property type="entry name" value="PYR_PYL_RCAR_like"/>
    <property type="match status" value="1"/>
</dbReference>
<dbReference type="Gene3D" id="3.30.530.20">
    <property type="match status" value="1"/>
</dbReference>
<feature type="chain" id="PRO_5047269162" evidence="1">
    <location>
        <begin position="33"/>
        <end position="178"/>
    </location>
</feature>
<dbReference type="PANTHER" id="PTHR39332:SF7">
    <property type="entry name" value="SRPBCC FAMILY PROTEIN"/>
    <property type="match status" value="1"/>
</dbReference>
<sequence length="178" mass="18987">MSPALSLARSARPWAAALLGAAALLTAMQARAALHVEESTELAAPPEKVWALVGQFGSLAWHPVVAETRTDGADPNRPGCQRTITTRDGARLVEALQDYRADERLLSYRIVESPLPVSGYRSTLRVLPAPGGSRVVWSSDFERDPAAAGVSDEQAREIVAGIYRSGFEGLRGALGAPR</sequence>
<proteinExistence type="predicted"/>
<reference evidence="2 3" key="1">
    <citation type="submission" date="2020-05" db="EMBL/GenBank/DDBJ databases">
        <title>Genomic Encyclopedia of Type Strains, Phase IV (KMG-V): Genome sequencing to study the core and pangenomes of soil and plant-associated prokaryotes.</title>
        <authorList>
            <person name="Whitman W."/>
        </authorList>
    </citation>
    <scope>NUCLEOTIDE SEQUENCE [LARGE SCALE GENOMIC DNA]</scope>
    <source>
        <strain evidence="2 3">C29</strain>
    </source>
</reference>
<keyword evidence="1" id="KW-0732">Signal</keyword>
<feature type="signal peptide" evidence="1">
    <location>
        <begin position="1"/>
        <end position="32"/>
    </location>
</feature>
<dbReference type="RefSeq" id="WP_173803882.1">
    <property type="nucleotide sequence ID" value="NZ_JABSNM010000002.1"/>
</dbReference>